<gene>
    <name evidence="2" type="ORF">SAMN04488021_1057</name>
</gene>
<dbReference type="Pfam" id="PF03009">
    <property type="entry name" value="GDPD"/>
    <property type="match status" value="1"/>
</dbReference>
<feature type="domain" description="GP-PDE" evidence="1">
    <location>
        <begin position="10"/>
        <end position="253"/>
    </location>
</feature>
<dbReference type="AlphaFoldDB" id="A0A1I2YLQ2"/>
<dbReference type="STRING" id="34004.SAMN04488021_1057"/>
<sequence>MIPLHPDFLRLPLAHRGLHGPGVPENSMAAFRAAIARGYGIECDIQRALDDTPMVFHDYDLARLTGEARGTVAASTPAQLARLRLMGSGEGIPTLADMLAEVAGRVPLLIEIKDPTADSGPDVGALPGRVAAALAGYGGPVAVMSFNPHVVAAFHAAAPGVAVGLTTCGYDAEEWPALDAPARAHLAAIADFDAVGAGFVSHDRADLANPAVAALKARGVPVLCWTVGSPEQEIQARRVADNITFEHYLPARP</sequence>
<accession>A0A1I2YLQ2</accession>
<dbReference type="OrthoDB" id="384721at2"/>
<dbReference type="GO" id="GO:0008081">
    <property type="term" value="F:phosphoric diester hydrolase activity"/>
    <property type="evidence" value="ECO:0007669"/>
    <property type="project" value="InterPro"/>
</dbReference>
<evidence type="ECO:0000313" key="3">
    <source>
        <dbReference type="Proteomes" id="UP000183635"/>
    </source>
</evidence>
<dbReference type="EMBL" id="FOPU01000005">
    <property type="protein sequence ID" value="SFH26562.1"/>
    <property type="molecule type" value="Genomic_DNA"/>
</dbReference>
<proteinExistence type="predicted"/>
<dbReference type="PROSITE" id="PS51704">
    <property type="entry name" value="GP_PDE"/>
    <property type="match status" value="1"/>
</dbReference>
<dbReference type="SUPFAM" id="SSF51695">
    <property type="entry name" value="PLC-like phosphodiesterases"/>
    <property type="match status" value="1"/>
</dbReference>
<reference evidence="2 3" key="1">
    <citation type="submission" date="2016-10" db="EMBL/GenBank/DDBJ databases">
        <authorList>
            <person name="de Groot N.N."/>
        </authorList>
    </citation>
    <scope>NUCLEOTIDE SEQUENCE [LARGE SCALE GENOMIC DNA]</scope>
    <source>
        <strain evidence="2 3">DSM 8537</strain>
    </source>
</reference>
<dbReference type="InterPro" id="IPR017946">
    <property type="entry name" value="PLC-like_Pdiesterase_TIM-brl"/>
</dbReference>
<dbReference type="Gene3D" id="3.20.20.190">
    <property type="entry name" value="Phosphatidylinositol (PI) phosphodiesterase"/>
    <property type="match status" value="1"/>
</dbReference>
<dbReference type="PANTHER" id="PTHR46211">
    <property type="entry name" value="GLYCEROPHOSPHORYL DIESTER PHOSPHODIESTERASE"/>
    <property type="match status" value="1"/>
</dbReference>
<protein>
    <submittedName>
        <fullName evidence="2">Glycerophosphoryl diester phosphodiesterase</fullName>
    </submittedName>
</protein>
<dbReference type="InterPro" id="IPR030395">
    <property type="entry name" value="GP_PDE_dom"/>
</dbReference>
<evidence type="ECO:0000259" key="1">
    <source>
        <dbReference type="PROSITE" id="PS51704"/>
    </source>
</evidence>
<dbReference type="GO" id="GO:0006629">
    <property type="term" value="P:lipid metabolic process"/>
    <property type="evidence" value="ECO:0007669"/>
    <property type="project" value="InterPro"/>
</dbReference>
<dbReference type="RefSeq" id="WP_074966401.1">
    <property type="nucleotide sequence ID" value="NZ_CBCRYP010000017.1"/>
</dbReference>
<evidence type="ECO:0000313" key="2">
    <source>
        <dbReference type="EMBL" id="SFH26562.1"/>
    </source>
</evidence>
<keyword evidence="3" id="KW-1185">Reference proteome</keyword>
<name>A0A1I2YLQ2_9RHOB</name>
<organism evidence="2 3">
    <name type="scientific">Paracoccus aminovorans</name>
    <dbReference type="NCBI Taxonomy" id="34004"/>
    <lineage>
        <taxon>Bacteria</taxon>
        <taxon>Pseudomonadati</taxon>
        <taxon>Pseudomonadota</taxon>
        <taxon>Alphaproteobacteria</taxon>
        <taxon>Rhodobacterales</taxon>
        <taxon>Paracoccaceae</taxon>
        <taxon>Paracoccus</taxon>
    </lineage>
</organism>
<dbReference type="Proteomes" id="UP000183635">
    <property type="component" value="Unassembled WGS sequence"/>
</dbReference>
<dbReference type="PANTHER" id="PTHR46211:SF1">
    <property type="entry name" value="GLYCEROPHOSPHODIESTER PHOSPHODIESTERASE, CYTOPLASMIC"/>
    <property type="match status" value="1"/>
</dbReference>